<evidence type="ECO:0000313" key="4">
    <source>
        <dbReference type="Proteomes" id="UP000287447"/>
    </source>
</evidence>
<proteinExistence type="inferred from homology"/>
<dbReference type="EMBL" id="SADE01000001">
    <property type="protein sequence ID" value="RVU37998.1"/>
    <property type="molecule type" value="Genomic_DNA"/>
</dbReference>
<dbReference type="InterPro" id="IPR006015">
    <property type="entry name" value="Universal_stress_UspA"/>
</dbReference>
<organism evidence="3 4">
    <name type="scientific">Hwanghaeella grinnelliae</name>
    <dbReference type="NCBI Taxonomy" id="2500179"/>
    <lineage>
        <taxon>Bacteria</taxon>
        <taxon>Pseudomonadati</taxon>
        <taxon>Pseudomonadota</taxon>
        <taxon>Alphaproteobacteria</taxon>
        <taxon>Rhodospirillales</taxon>
        <taxon>Rhodospirillaceae</taxon>
        <taxon>Hwanghaeella</taxon>
    </lineage>
</organism>
<protein>
    <submittedName>
        <fullName evidence="3">Universal stress protein</fullName>
    </submittedName>
</protein>
<name>A0A437QU27_9PROT</name>
<dbReference type="InterPro" id="IPR006016">
    <property type="entry name" value="UspA"/>
</dbReference>
<dbReference type="PANTHER" id="PTHR46268">
    <property type="entry name" value="STRESS RESPONSE PROTEIN NHAX"/>
    <property type="match status" value="1"/>
</dbReference>
<evidence type="ECO:0000313" key="3">
    <source>
        <dbReference type="EMBL" id="RVU37998.1"/>
    </source>
</evidence>
<keyword evidence="4" id="KW-1185">Reference proteome</keyword>
<feature type="domain" description="UspA" evidence="2">
    <location>
        <begin position="5"/>
        <end position="145"/>
    </location>
</feature>
<feature type="domain" description="UspA" evidence="2">
    <location>
        <begin position="155"/>
        <end position="273"/>
    </location>
</feature>
<gene>
    <name evidence="3" type="ORF">EOI86_01445</name>
</gene>
<sequence>MNLTSILVYVDNTSRSERSLAVAAKLAQEHDAHLIGLAVRPPVAIPTYASVHVPQEVFEMYEKDLDEQMSAAKAQFEHAVELAGWQSRSEWATARGDIGVALCTEGRAVDLIIMGQENEDDDPLQYRGVPDYVILEAGRPVLLVPYVGRVENFGKRVVVGWNASRESARALKDALPFLNKASDVEIICVNPPEDEELFGSDAARFLAQHGINARVSREIAKDITPEDVILNSVADSDADLLVLGAYGHSRIRELILGGVSNHILKRMTATVLMSH</sequence>
<dbReference type="PANTHER" id="PTHR46268:SF15">
    <property type="entry name" value="UNIVERSAL STRESS PROTEIN HP_0031"/>
    <property type="match status" value="1"/>
</dbReference>
<dbReference type="CDD" id="cd00293">
    <property type="entry name" value="USP-like"/>
    <property type="match status" value="2"/>
</dbReference>
<dbReference type="OrthoDB" id="9804721at2"/>
<dbReference type="RefSeq" id="WP_127763371.1">
    <property type="nucleotide sequence ID" value="NZ_SADE01000001.1"/>
</dbReference>
<comment type="caution">
    <text evidence="3">The sequence shown here is derived from an EMBL/GenBank/DDBJ whole genome shotgun (WGS) entry which is preliminary data.</text>
</comment>
<accession>A0A437QU27</accession>
<dbReference type="SUPFAM" id="SSF52402">
    <property type="entry name" value="Adenine nucleotide alpha hydrolases-like"/>
    <property type="match status" value="2"/>
</dbReference>
<evidence type="ECO:0000256" key="1">
    <source>
        <dbReference type="ARBA" id="ARBA00008791"/>
    </source>
</evidence>
<comment type="similarity">
    <text evidence="1">Belongs to the universal stress protein A family.</text>
</comment>
<reference evidence="4" key="1">
    <citation type="submission" date="2019-01" db="EMBL/GenBank/DDBJ databases">
        <title>Gri0909 isolated from a small marine red alga.</title>
        <authorList>
            <person name="Kim J."/>
            <person name="Jeong S.E."/>
            <person name="Jeon C.O."/>
        </authorList>
    </citation>
    <scope>NUCLEOTIDE SEQUENCE [LARGE SCALE GENOMIC DNA]</scope>
    <source>
        <strain evidence="4">Gri0909</strain>
    </source>
</reference>
<dbReference type="Proteomes" id="UP000287447">
    <property type="component" value="Unassembled WGS sequence"/>
</dbReference>
<dbReference type="Pfam" id="PF00582">
    <property type="entry name" value="Usp"/>
    <property type="match status" value="2"/>
</dbReference>
<dbReference type="AlphaFoldDB" id="A0A437QU27"/>
<dbReference type="PRINTS" id="PR01438">
    <property type="entry name" value="UNVRSLSTRESS"/>
</dbReference>
<dbReference type="Gene3D" id="3.40.50.12370">
    <property type="match status" value="1"/>
</dbReference>
<evidence type="ECO:0000259" key="2">
    <source>
        <dbReference type="Pfam" id="PF00582"/>
    </source>
</evidence>